<sequence length="586" mass="65993">MQRSNTKKINMKRPEIVDVVISGLGPTGLVLAHILGKRGHQVVVLEREPVFYGNARAVYTDDECMRIFQSIGMAEELQKDMLLDTPVQLARPDGTVLSQYKPLKRPNGWPVVNFFYQPYLETSLTHGLSKYSNVEIRRGRELVNFSQDADTVTIVHQATQQYRFNDSSADKTEGDGNLDVQEIRAYYLVGADGGRSTVRAKLGIEMTGKNFPEPWLVVDLKQKDRNKGLRHMPYFNFVVDPDLPVVSCVQPDGHHRFEFMLQKGQTAEYMERPETVRELLAKYVNPDDFEVKRKLVYTFNALVANQWRDRRVLLAGDAAHMTPQFMGQGASSGVRDAYNLGWKLSDVLSGRAHESLLDSYAKERFHHAKAMIDSSVLLKDVVSMTSPIGTKLRDGVLKTIQAVPFLKKWSEEGGFKPAPVYEAHQYLGLPRTKRRSPEGKLIPQPTLRGFNGKRILLDDVLGESYALIGFECDPSEVLSAESKAILSRLNAQAVQIHAYAGRPQGRILRDLNPNLAEVEDIHGEFQQWLKGVKTQKDQSIVLLRPDRFVFALVAPEQLNAAVQQLKLQLNLSASPCQMPQDEALLV</sequence>
<keyword evidence="1" id="KW-0560">Oxidoreductase</keyword>
<name>A0A1T1GUK8_9GAMM</name>
<dbReference type="AlphaFoldDB" id="A0A1T1GUK8"/>
<dbReference type="InterPro" id="IPR050631">
    <property type="entry name" value="PheA/TfdB_FAD_monoxygenase"/>
</dbReference>
<dbReference type="NCBIfam" id="NF004829">
    <property type="entry name" value="PRK06183.1-3"/>
    <property type="match status" value="1"/>
</dbReference>
<dbReference type="EMBL" id="MVKX01000007">
    <property type="protein sequence ID" value="OOV81302.1"/>
    <property type="molecule type" value="Genomic_DNA"/>
</dbReference>
<evidence type="ECO:0000313" key="4">
    <source>
        <dbReference type="Proteomes" id="UP000191160"/>
    </source>
</evidence>
<dbReference type="InterPro" id="IPR002938">
    <property type="entry name" value="FAD-bd"/>
</dbReference>
<dbReference type="PRINTS" id="PR00420">
    <property type="entry name" value="RNGMNOXGNASE"/>
</dbReference>
<dbReference type="SUPFAM" id="SSF51905">
    <property type="entry name" value="FAD/NAD(P)-binding domain"/>
    <property type="match status" value="1"/>
</dbReference>
<dbReference type="Proteomes" id="UP000191160">
    <property type="component" value="Unassembled WGS sequence"/>
</dbReference>
<dbReference type="GO" id="GO:0008688">
    <property type="term" value="F:3-(3-hydroxyphenyl)propionate hydroxylase activity"/>
    <property type="evidence" value="ECO:0007669"/>
    <property type="project" value="TreeGrafter"/>
</dbReference>
<dbReference type="PANTHER" id="PTHR43476">
    <property type="entry name" value="3-(3-HYDROXY-PHENYL)PROPIONATE/3-HYDROXYCINNAMIC ACID HYDROXYLASE"/>
    <property type="match status" value="1"/>
</dbReference>
<reference evidence="3 4" key="1">
    <citation type="submission" date="2017-02" db="EMBL/GenBank/DDBJ databases">
        <title>Acinetobacter sp. ANC 4945, whole genome shotgun sequencing project.</title>
        <authorList>
            <person name="Radolfova-Krizova L."/>
            <person name="Al Atrouni A."/>
            <person name="Nemec A."/>
        </authorList>
    </citation>
    <scope>NUCLEOTIDE SEQUENCE [LARGE SCALE GENOMIC DNA]</scope>
    <source>
        <strain evidence="3 4">ANC 4945</strain>
    </source>
</reference>
<proteinExistence type="predicted"/>
<dbReference type="Gene3D" id="3.30.70.2450">
    <property type="match status" value="1"/>
</dbReference>
<dbReference type="Pfam" id="PF01494">
    <property type="entry name" value="FAD_binding_3"/>
    <property type="match status" value="1"/>
</dbReference>
<dbReference type="Gene3D" id="3.50.50.60">
    <property type="entry name" value="FAD/NAD(P)-binding domain"/>
    <property type="match status" value="1"/>
</dbReference>
<evidence type="ECO:0000256" key="1">
    <source>
        <dbReference type="ARBA" id="ARBA00023002"/>
    </source>
</evidence>
<dbReference type="GO" id="GO:0019622">
    <property type="term" value="P:3-(3-hydroxy)phenylpropionate catabolic process"/>
    <property type="evidence" value="ECO:0007669"/>
    <property type="project" value="TreeGrafter"/>
</dbReference>
<keyword evidence="4" id="KW-1185">Reference proteome</keyword>
<comment type="caution">
    <text evidence="3">The sequence shown here is derived from an EMBL/GenBank/DDBJ whole genome shotgun (WGS) entry which is preliminary data.</text>
</comment>
<feature type="domain" description="FAD-binding" evidence="2">
    <location>
        <begin position="17"/>
        <end position="374"/>
    </location>
</feature>
<dbReference type="PANTHER" id="PTHR43476:SF3">
    <property type="entry name" value="FAD-BINDING MONOOXYGENASE"/>
    <property type="match status" value="1"/>
</dbReference>
<gene>
    <name evidence="3" type="ORF">B1202_11470</name>
</gene>
<evidence type="ECO:0000259" key="2">
    <source>
        <dbReference type="Pfam" id="PF01494"/>
    </source>
</evidence>
<protein>
    <submittedName>
        <fullName evidence="3">3-(3-hydroxyphenyl)propionate hydroxylase</fullName>
    </submittedName>
</protein>
<dbReference type="InterPro" id="IPR036188">
    <property type="entry name" value="FAD/NAD-bd_sf"/>
</dbReference>
<accession>A0A1T1GUK8</accession>
<organism evidence="3 4">
    <name type="scientific">Acinetobacter amyesii</name>
    <dbReference type="NCBI Taxonomy" id="2942470"/>
    <lineage>
        <taxon>Bacteria</taxon>
        <taxon>Pseudomonadati</taxon>
        <taxon>Pseudomonadota</taxon>
        <taxon>Gammaproteobacteria</taxon>
        <taxon>Moraxellales</taxon>
        <taxon>Moraxellaceae</taxon>
        <taxon>Acinetobacter</taxon>
    </lineage>
</organism>
<dbReference type="RefSeq" id="WP_078190865.1">
    <property type="nucleotide sequence ID" value="NZ_JAMCOZ010000009.1"/>
</dbReference>
<evidence type="ECO:0000313" key="3">
    <source>
        <dbReference type="EMBL" id="OOV81302.1"/>
    </source>
</evidence>
<dbReference type="GO" id="GO:0071949">
    <property type="term" value="F:FAD binding"/>
    <property type="evidence" value="ECO:0007669"/>
    <property type="project" value="InterPro"/>
</dbReference>